<evidence type="ECO:0000313" key="2">
    <source>
        <dbReference type="EMBL" id="GBH22800.1"/>
    </source>
</evidence>
<protein>
    <submittedName>
        <fullName evidence="2">Uncharacterized protein</fullName>
    </submittedName>
</protein>
<feature type="region of interest" description="Disordered" evidence="1">
    <location>
        <begin position="108"/>
        <end position="171"/>
    </location>
</feature>
<evidence type="ECO:0000256" key="1">
    <source>
        <dbReference type="SAM" id="MobiDB-lite"/>
    </source>
</evidence>
<feature type="compositionally biased region" description="Pro residues" evidence="1">
    <location>
        <begin position="115"/>
        <end position="126"/>
    </location>
</feature>
<accession>A0A2V0RNJ5</accession>
<sequence length="308" mass="33475">MNYKQHNFSAEIPSTLGHSLQEPGWNTEQHMVKQLSITGDGFIMYVDMRKHVPCLTLYRMSMPGGAVSEMKVDYVPVLDDDSLSQGSPLGKQSRASRVALNFEPEGQSLVMEPGSPRPPALPPSSPCTPENSRHGQYEHDVSNEKKLSHPSLADAPSESEASSSEIDMSEVPDEVIIPPRLVRDTRLDVGPETASECSSLTVAAPFNTDDEFSELFKSQFGTTAVLTSTGTMNVAGCRIFLKREGTGRLVLYAAKKGSRKNSVHPASVTRHDVITISPDIPQDIPKSPPKHILAQLNAVHGVLAAFQC</sequence>
<dbReference type="EMBL" id="BDQE01000096">
    <property type="protein sequence ID" value="GBH22800.1"/>
    <property type="molecule type" value="Genomic_RNA"/>
</dbReference>
<reference evidence="2" key="1">
    <citation type="submission" date="2017-04" db="EMBL/GenBank/DDBJ databases">
        <title>Unveiling RNA virosphere associated with marine microorganisms.</title>
        <authorList>
            <person name="Urayama S."/>
            <person name="Takaki Y."/>
            <person name="Nishi S."/>
            <person name="Yoshida Y."/>
            <person name="Deguchi S."/>
            <person name="Takai K."/>
            <person name="Nunoura T."/>
        </authorList>
    </citation>
    <scope>NUCLEOTIDE SEQUENCE</scope>
</reference>
<proteinExistence type="predicted"/>
<comment type="caution">
    <text evidence="2">The sequence shown here is derived from an EMBL/GenBank/DDBJ whole genome shotgun (WGS) entry which is preliminary data.</text>
</comment>
<organism evidence="2">
    <name type="scientific">viral metagenome</name>
    <dbReference type="NCBI Taxonomy" id="1070528"/>
    <lineage>
        <taxon>unclassified sequences</taxon>
        <taxon>metagenomes</taxon>
        <taxon>organismal metagenomes</taxon>
    </lineage>
</organism>
<dbReference type="AlphaFoldDB" id="A0A2V0RNJ5"/>
<name>A0A2V0RNJ5_9ZZZZ</name>
<feature type="compositionally biased region" description="Basic and acidic residues" evidence="1">
    <location>
        <begin position="131"/>
        <end position="147"/>
    </location>
</feature>
<feature type="compositionally biased region" description="Low complexity" evidence="1">
    <location>
        <begin position="151"/>
        <end position="166"/>
    </location>
</feature>